<proteinExistence type="predicted"/>
<dbReference type="AlphaFoldDB" id="W4H0W6"/>
<evidence type="ECO:0000256" key="3">
    <source>
        <dbReference type="ARBA" id="ARBA00023242"/>
    </source>
</evidence>
<gene>
    <name evidence="7" type="ORF">H257_03899</name>
</gene>
<evidence type="ECO:0000256" key="5">
    <source>
        <dbReference type="SAM" id="MobiDB-lite"/>
    </source>
</evidence>
<comment type="subcellular location">
    <subcellularLocation>
        <location evidence="4">Nucleus</location>
    </subcellularLocation>
</comment>
<dbReference type="InterPro" id="IPR008422">
    <property type="entry name" value="KN_HD"/>
</dbReference>
<dbReference type="PROSITE" id="PS50071">
    <property type="entry name" value="HOMEOBOX_2"/>
    <property type="match status" value="1"/>
</dbReference>
<dbReference type="PANTHER" id="PTHR35213:SF3">
    <property type="entry name" value="MYB-LIKE DOMAIN-CONTAINING PROTEIN"/>
    <property type="match status" value="1"/>
</dbReference>
<dbReference type="InterPro" id="IPR009057">
    <property type="entry name" value="Homeodomain-like_sf"/>
</dbReference>
<reference evidence="7" key="1">
    <citation type="submission" date="2013-12" db="EMBL/GenBank/DDBJ databases">
        <title>The Genome Sequence of Aphanomyces astaci APO3.</title>
        <authorList>
            <consortium name="The Broad Institute Genomics Platform"/>
            <person name="Russ C."/>
            <person name="Tyler B."/>
            <person name="van West P."/>
            <person name="Dieguez-Uribeondo J."/>
            <person name="Young S.K."/>
            <person name="Zeng Q."/>
            <person name="Gargeya S."/>
            <person name="Fitzgerald M."/>
            <person name="Abouelleil A."/>
            <person name="Alvarado L."/>
            <person name="Chapman S.B."/>
            <person name="Gainer-Dewar J."/>
            <person name="Goldberg J."/>
            <person name="Griggs A."/>
            <person name="Gujja S."/>
            <person name="Hansen M."/>
            <person name="Howarth C."/>
            <person name="Imamovic A."/>
            <person name="Ireland A."/>
            <person name="Larimer J."/>
            <person name="McCowan C."/>
            <person name="Murphy C."/>
            <person name="Pearson M."/>
            <person name="Poon T.W."/>
            <person name="Priest M."/>
            <person name="Roberts A."/>
            <person name="Saif S."/>
            <person name="Shea T."/>
            <person name="Sykes S."/>
            <person name="Wortman J."/>
            <person name="Nusbaum C."/>
            <person name="Birren B."/>
        </authorList>
    </citation>
    <scope>NUCLEOTIDE SEQUENCE [LARGE SCALE GENOMIC DNA]</scope>
    <source>
        <strain evidence="7">APO3</strain>
    </source>
</reference>
<keyword evidence="2 4" id="KW-0371">Homeobox</keyword>
<dbReference type="GO" id="GO:0006355">
    <property type="term" value="P:regulation of DNA-templated transcription"/>
    <property type="evidence" value="ECO:0007669"/>
    <property type="project" value="InterPro"/>
</dbReference>
<keyword evidence="1 4" id="KW-0238">DNA-binding</keyword>
<dbReference type="SUPFAM" id="SSF46689">
    <property type="entry name" value="Homeodomain-like"/>
    <property type="match status" value="1"/>
</dbReference>
<feature type="compositionally biased region" description="Basic and acidic residues" evidence="5">
    <location>
        <begin position="148"/>
        <end position="159"/>
    </location>
</feature>
<name>W4H0W6_APHAT</name>
<dbReference type="Pfam" id="PF05920">
    <property type="entry name" value="Homeobox_KN"/>
    <property type="match status" value="1"/>
</dbReference>
<feature type="DNA-binding region" description="Homeobox" evidence="4">
    <location>
        <begin position="170"/>
        <end position="234"/>
    </location>
</feature>
<protein>
    <recommendedName>
        <fullName evidence="6">Homeobox domain-containing protein</fullName>
    </recommendedName>
</protein>
<accession>W4H0W6</accession>
<dbReference type="VEuPathDB" id="FungiDB:H257_03899"/>
<dbReference type="RefSeq" id="XP_009826500.1">
    <property type="nucleotide sequence ID" value="XM_009828198.1"/>
</dbReference>
<dbReference type="STRING" id="112090.W4H0W6"/>
<evidence type="ECO:0000313" key="7">
    <source>
        <dbReference type="EMBL" id="ETV84808.1"/>
    </source>
</evidence>
<evidence type="ECO:0000256" key="4">
    <source>
        <dbReference type="PROSITE-ProRule" id="PRU00108"/>
    </source>
</evidence>
<organism evidence="7">
    <name type="scientific">Aphanomyces astaci</name>
    <name type="common">Crayfish plague agent</name>
    <dbReference type="NCBI Taxonomy" id="112090"/>
    <lineage>
        <taxon>Eukaryota</taxon>
        <taxon>Sar</taxon>
        <taxon>Stramenopiles</taxon>
        <taxon>Oomycota</taxon>
        <taxon>Saprolegniomycetes</taxon>
        <taxon>Saprolegniales</taxon>
        <taxon>Verrucalvaceae</taxon>
        <taxon>Aphanomyces</taxon>
    </lineage>
</organism>
<dbReference type="GO" id="GO:0003677">
    <property type="term" value="F:DNA binding"/>
    <property type="evidence" value="ECO:0007669"/>
    <property type="project" value="UniProtKB-UniRule"/>
</dbReference>
<feature type="region of interest" description="Disordered" evidence="5">
    <location>
        <begin position="144"/>
        <end position="163"/>
    </location>
</feature>
<dbReference type="PANTHER" id="PTHR35213">
    <property type="entry name" value="RING-TYPE DOMAIN-CONTAINING PROTEIN-RELATED"/>
    <property type="match status" value="1"/>
</dbReference>
<dbReference type="GO" id="GO:0005634">
    <property type="term" value="C:nucleus"/>
    <property type="evidence" value="ECO:0007669"/>
    <property type="project" value="UniProtKB-SubCell"/>
</dbReference>
<dbReference type="Gene3D" id="1.10.10.60">
    <property type="entry name" value="Homeodomain-like"/>
    <property type="match status" value="1"/>
</dbReference>
<dbReference type="GeneID" id="20805895"/>
<dbReference type="EMBL" id="KI913119">
    <property type="protein sequence ID" value="ETV84808.1"/>
    <property type="molecule type" value="Genomic_DNA"/>
</dbReference>
<dbReference type="SMART" id="SM00389">
    <property type="entry name" value="HOX"/>
    <property type="match status" value="1"/>
</dbReference>
<feature type="domain" description="Homeobox" evidence="6">
    <location>
        <begin position="168"/>
        <end position="233"/>
    </location>
</feature>
<keyword evidence="3 4" id="KW-0539">Nucleus</keyword>
<dbReference type="InterPro" id="IPR001356">
    <property type="entry name" value="HD"/>
</dbReference>
<evidence type="ECO:0000256" key="1">
    <source>
        <dbReference type="ARBA" id="ARBA00023125"/>
    </source>
</evidence>
<evidence type="ECO:0000256" key="2">
    <source>
        <dbReference type="ARBA" id="ARBA00023155"/>
    </source>
</evidence>
<evidence type="ECO:0000259" key="6">
    <source>
        <dbReference type="PROSITE" id="PS50071"/>
    </source>
</evidence>
<dbReference type="OrthoDB" id="10056939at2759"/>
<dbReference type="CDD" id="cd00086">
    <property type="entry name" value="homeodomain"/>
    <property type="match status" value="1"/>
</dbReference>
<sequence length="453" mass="50688">MSVIQTPHMVSIGMYSFWPTALENSGGSSEVEHLSVPETLYQRLVDQDHRQHRAFGFIRESYRAWRVTALQVKKAKQTLSPPSSPIVKVEVEEVVMTCGDDCEHDALLLADHPHQMSPLVSVVKEEVLVGSNVSVDMPPALSDSCTDSMERTPPHHVDGDDGSILSTDKKRKFRKCGTSNATRVLRDWLFDPHNQEHPYPSEQEKRRLSHDSGLTIKQIGIWFRNARQRLCAPSPTKATINQEQATAFMTSVGLRIDETTPLRRGAWSPAENAFAQKLIDQFTQGKMPLVEGTPLRSFLAVVLHCHAMRISKKFVRECSVGKITFRRDRLFHESEHDACMRDLLALKAQVQDNATAVTSKKIMETEAEAIKVQEWFRTTGEASTTPIHDVVGSASTTTTPKMEGGGMLLGGFPSCNALDRHLHDQLLEDLDFDFDGDLGWGELDKAVSQIFFP</sequence>